<dbReference type="EMBL" id="CAJOAX010000005">
    <property type="protein sequence ID" value="CAF3475212.1"/>
    <property type="molecule type" value="Genomic_DNA"/>
</dbReference>
<comment type="caution">
    <text evidence="1">The sequence shown here is derived from an EMBL/GenBank/DDBJ whole genome shotgun (WGS) entry which is preliminary data.</text>
</comment>
<sequence length="121" mass="13806">MSRSRLSIVKNNPFAITKTKPRKSISHSRLKFSSEELARELGPQYQTIDVRIGNQRMILNIAQGGWILDETTIESEDMTALEKQSCELEKDNTILRTKLDMLLEMLAEVTAEGELHNESDQ</sequence>
<dbReference type="EMBL" id="CAJNOO010000010">
    <property type="protein sequence ID" value="CAF0738865.1"/>
    <property type="molecule type" value="Genomic_DNA"/>
</dbReference>
<dbReference type="Proteomes" id="UP000663823">
    <property type="component" value="Unassembled WGS sequence"/>
</dbReference>
<dbReference type="EMBL" id="CAJNOL010000123">
    <property type="protein sequence ID" value="CAF0865429.1"/>
    <property type="molecule type" value="Genomic_DNA"/>
</dbReference>
<dbReference type="Proteomes" id="UP000663870">
    <property type="component" value="Unassembled WGS sequence"/>
</dbReference>
<dbReference type="Pfam" id="PF14645">
    <property type="entry name" value="Chibby"/>
    <property type="match status" value="1"/>
</dbReference>
<keyword evidence="6" id="KW-1185">Reference proteome</keyword>
<dbReference type="Proteomes" id="UP000663889">
    <property type="component" value="Unassembled WGS sequence"/>
</dbReference>
<evidence type="ECO:0000313" key="5">
    <source>
        <dbReference type="EMBL" id="CAF3588746.1"/>
    </source>
</evidence>
<evidence type="ECO:0000313" key="3">
    <source>
        <dbReference type="EMBL" id="CAF0865429.1"/>
    </source>
</evidence>
<evidence type="ECO:0000313" key="1">
    <source>
        <dbReference type="EMBL" id="CAF0738865.1"/>
    </source>
</evidence>
<proteinExistence type="predicted"/>
<accession>A0A813NHK9</accession>
<evidence type="ECO:0000313" key="2">
    <source>
        <dbReference type="EMBL" id="CAF0826196.1"/>
    </source>
</evidence>
<dbReference type="AlphaFoldDB" id="A0A813NHK9"/>
<organism evidence="1 7">
    <name type="scientific">Rotaria sordida</name>
    <dbReference type="NCBI Taxonomy" id="392033"/>
    <lineage>
        <taxon>Eukaryota</taxon>
        <taxon>Metazoa</taxon>
        <taxon>Spiralia</taxon>
        <taxon>Gnathifera</taxon>
        <taxon>Rotifera</taxon>
        <taxon>Eurotatoria</taxon>
        <taxon>Bdelloidea</taxon>
        <taxon>Philodinida</taxon>
        <taxon>Philodinidae</taxon>
        <taxon>Rotaria</taxon>
    </lineage>
</organism>
<dbReference type="EMBL" id="CAJNOU010000038">
    <property type="protein sequence ID" value="CAF0826196.1"/>
    <property type="molecule type" value="Genomic_DNA"/>
</dbReference>
<dbReference type="Proteomes" id="UP000663882">
    <property type="component" value="Unassembled WGS sequence"/>
</dbReference>
<evidence type="ECO:0000313" key="7">
    <source>
        <dbReference type="Proteomes" id="UP000663882"/>
    </source>
</evidence>
<protein>
    <recommendedName>
        <fullName evidence="8">Chibby</fullName>
    </recommendedName>
</protein>
<dbReference type="Proteomes" id="UP000663874">
    <property type="component" value="Unassembled WGS sequence"/>
</dbReference>
<dbReference type="OrthoDB" id="2145765at2759"/>
<name>A0A813NHK9_9BILA</name>
<evidence type="ECO:0008006" key="8">
    <source>
        <dbReference type="Google" id="ProtNLM"/>
    </source>
</evidence>
<gene>
    <name evidence="5" type="ORF">FNK824_LOCUS2811</name>
    <name evidence="3" type="ORF">JXQ802_LOCUS7405</name>
    <name evidence="4" type="ORF">OTI717_LOCUS187</name>
    <name evidence="1" type="ORF">RFH988_LOCUS609</name>
    <name evidence="2" type="ORF">SEV965_LOCUS1874</name>
</gene>
<dbReference type="InterPro" id="IPR028118">
    <property type="entry name" value="Chibby_fam"/>
</dbReference>
<reference evidence="1" key="1">
    <citation type="submission" date="2021-02" db="EMBL/GenBank/DDBJ databases">
        <authorList>
            <person name="Nowell W R."/>
        </authorList>
    </citation>
    <scope>NUCLEOTIDE SEQUENCE</scope>
</reference>
<dbReference type="EMBL" id="CAJOBE010000176">
    <property type="protein sequence ID" value="CAF3588746.1"/>
    <property type="molecule type" value="Genomic_DNA"/>
</dbReference>
<evidence type="ECO:0000313" key="4">
    <source>
        <dbReference type="EMBL" id="CAF3475212.1"/>
    </source>
</evidence>
<evidence type="ECO:0000313" key="6">
    <source>
        <dbReference type="Proteomes" id="UP000663870"/>
    </source>
</evidence>